<feature type="domain" description="O-methyltransferase dimerisation" evidence="5">
    <location>
        <begin position="9"/>
        <end position="84"/>
    </location>
</feature>
<proteinExistence type="predicted"/>
<organism evidence="6 7">
    <name type="scientific">Saccharothrix violaceirubra</name>
    <dbReference type="NCBI Taxonomy" id="413306"/>
    <lineage>
        <taxon>Bacteria</taxon>
        <taxon>Bacillati</taxon>
        <taxon>Actinomycetota</taxon>
        <taxon>Actinomycetes</taxon>
        <taxon>Pseudonocardiales</taxon>
        <taxon>Pseudonocardiaceae</taxon>
        <taxon>Saccharothrix</taxon>
    </lineage>
</organism>
<dbReference type="SUPFAM" id="SSF53335">
    <property type="entry name" value="S-adenosyl-L-methionine-dependent methyltransferases"/>
    <property type="match status" value="1"/>
</dbReference>
<keyword evidence="1" id="KW-0489">Methyltransferase</keyword>
<dbReference type="InterPro" id="IPR012967">
    <property type="entry name" value="COMT_dimerisation"/>
</dbReference>
<protein>
    <recommendedName>
        <fullName evidence="8">O-methyltransferase</fullName>
    </recommendedName>
</protein>
<dbReference type="Pfam" id="PF08100">
    <property type="entry name" value="Dimerisation"/>
    <property type="match status" value="1"/>
</dbReference>
<dbReference type="RefSeq" id="WP_184668707.1">
    <property type="nucleotide sequence ID" value="NZ_BAABAI010000013.1"/>
</dbReference>
<evidence type="ECO:0008006" key="8">
    <source>
        <dbReference type="Google" id="ProtNLM"/>
    </source>
</evidence>
<keyword evidence="3" id="KW-0949">S-adenosyl-L-methionine</keyword>
<dbReference type="CDD" id="cd02440">
    <property type="entry name" value="AdoMet_MTases"/>
    <property type="match status" value="1"/>
</dbReference>
<accession>A0A7W7T2A7</accession>
<dbReference type="SUPFAM" id="SSF46785">
    <property type="entry name" value="Winged helix' DNA-binding domain"/>
    <property type="match status" value="1"/>
</dbReference>
<evidence type="ECO:0000256" key="2">
    <source>
        <dbReference type="ARBA" id="ARBA00022679"/>
    </source>
</evidence>
<dbReference type="GO" id="GO:0008171">
    <property type="term" value="F:O-methyltransferase activity"/>
    <property type="evidence" value="ECO:0007669"/>
    <property type="project" value="InterPro"/>
</dbReference>
<dbReference type="Gene3D" id="3.40.50.150">
    <property type="entry name" value="Vaccinia Virus protein VP39"/>
    <property type="match status" value="1"/>
</dbReference>
<evidence type="ECO:0000256" key="3">
    <source>
        <dbReference type="ARBA" id="ARBA00022691"/>
    </source>
</evidence>
<evidence type="ECO:0000313" key="6">
    <source>
        <dbReference type="EMBL" id="MBB4965259.1"/>
    </source>
</evidence>
<dbReference type="GO" id="GO:0046983">
    <property type="term" value="F:protein dimerization activity"/>
    <property type="evidence" value="ECO:0007669"/>
    <property type="project" value="InterPro"/>
</dbReference>
<gene>
    <name evidence="6" type="ORF">F4559_002618</name>
</gene>
<evidence type="ECO:0000256" key="1">
    <source>
        <dbReference type="ARBA" id="ARBA00022603"/>
    </source>
</evidence>
<dbReference type="InterPro" id="IPR029063">
    <property type="entry name" value="SAM-dependent_MTases_sf"/>
</dbReference>
<reference evidence="6 7" key="1">
    <citation type="submission" date="2020-08" db="EMBL/GenBank/DDBJ databases">
        <title>Sequencing the genomes of 1000 actinobacteria strains.</title>
        <authorList>
            <person name="Klenk H.-P."/>
        </authorList>
    </citation>
    <scope>NUCLEOTIDE SEQUENCE [LARGE SCALE GENOMIC DNA]</scope>
    <source>
        <strain evidence="6 7">DSM 45084</strain>
    </source>
</reference>
<dbReference type="PROSITE" id="PS51683">
    <property type="entry name" value="SAM_OMT_II"/>
    <property type="match status" value="1"/>
</dbReference>
<comment type="caution">
    <text evidence="6">The sequence shown here is derived from an EMBL/GenBank/DDBJ whole genome shotgun (WGS) entry which is preliminary data.</text>
</comment>
<dbReference type="InterPro" id="IPR016461">
    <property type="entry name" value="COMT-like"/>
</dbReference>
<evidence type="ECO:0000313" key="7">
    <source>
        <dbReference type="Proteomes" id="UP000542674"/>
    </source>
</evidence>
<dbReference type="PANTHER" id="PTHR43712:SF2">
    <property type="entry name" value="O-METHYLTRANSFERASE CICE"/>
    <property type="match status" value="1"/>
</dbReference>
<dbReference type="InterPro" id="IPR001077">
    <property type="entry name" value="COMT_C"/>
</dbReference>
<keyword evidence="7" id="KW-1185">Reference proteome</keyword>
<dbReference type="Pfam" id="PF00891">
    <property type="entry name" value="Methyltransf_2"/>
    <property type="match status" value="1"/>
</dbReference>
<dbReference type="FunFam" id="1.10.10.10:FF:000358">
    <property type="entry name" value="Acetylserotonin O-methyltransferase"/>
    <property type="match status" value="1"/>
</dbReference>
<dbReference type="InterPro" id="IPR036388">
    <property type="entry name" value="WH-like_DNA-bd_sf"/>
</dbReference>
<evidence type="ECO:0000259" key="5">
    <source>
        <dbReference type="Pfam" id="PF08100"/>
    </source>
</evidence>
<dbReference type="EMBL" id="JACHJS010000001">
    <property type="protein sequence ID" value="MBB4965259.1"/>
    <property type="molecule type" value="Genomic_DNA"/>
</dbReference>
<dbReference type="GO" id="GO:0032259">
    <property type="term" value="P:methylation"/>
    <property type="evidence" value="ECO:0007669"/>
    <property type="project" value="UniProtKB-KW"/>
</dbReference>
<sequence length="321" mass="35047">MTDPTPLVNVATGFMAAKQLFAASELGVFAALAAGPATSAELAERAGLPERTARILADAMVGLELLAFADGKYTNTAVTAEYLSGGDGLDLRPWLGFWNGMSYPHWLHYTESMRTAQPGPFQLDESNMGEFMNGVQTYNSLHAQQLAEHYDWRLHKNVLDLGGLAISFLTEAAARNPELTGAFVTTPDFIKMLEGSLTGELADRIKFQAADPLTDEIPGHYDAVLLEHVLHRFTPEQNKTFFTAARKVVDPGARLLVVDFLLLADDARRIDPILAGEYLVIDGTVVYPEAEVVSWLGETGWKFLETRPIPGSPRVVIAEAV</sequence>
<evidence type="ECO:0000259" key="4">
    <source>
        <dbReference type="Pfam" id="PF00891"/>
    </source>
</evidence>
<dbReference type="Gene3D" id="1.10.10.10">
    <property type="entry name" value="Winged helix-like DNA-binding domain superfamily/Winged helix DNA-binding domain"/>
    <property type="match status" value="1"/>
</dbReference>
<dbReference type="PANTHER" id="PTHR43712">
    <property type="entry name" value="PUTATIVE (AFU_ORTHOLOGUE AFUA_4G14580)-RELATED"/>
    <property type="match status" value="1"/>
</dbReference>
<keyword evidence="2" id="KW-0808">Transferase</keyword>
<dbReference type="Proteomes" id="UP000542674">
    <property type="component" value="Unassembled WGS sequence"/>
</dbReference>
<name>A0A7W7T2A7_9PSEU</name>
<dbReference type="AlphaFoldDB" id="A0A7W7T2A7"/>
<dbReference type="InterPro" id="IPR036390">
    <property type="entry name" value="WH_DNA-bd_sf"/>
</dbReference>
<feature type="domain" description="O-methyltransferase C-terminal" evidence="4">
    <location>
        <begin position="124"/>
        <end position="272"/>
    </location>
</feature>